<dbReference type="EMBL" id="MH614270">
    <property type="protein sequence ID" value="QAV52478.1"/>
    <property type="molecule type" value="Genomic_RNA"/>
</dbReference>
<reference evidence="1" key="1">
    <citation type="submission" date="2018-07" db="EMBL/GenBank/DDBJ databases">
        <title>Distinct Genome Organization of a Brazilian Sweet Potato Chlorotic Stunt Virus.</title>
        <authorList>
            <person name="Souza C.A."/>
            <person name="Rossato M."/>
            <person name="Naito F.Y.B."/>
            <person name="Melo F.L."/>
            <person name="Pereira-Carvalho R.C."/>
        </authorList>
    </citation>
    <scope>NUCLEOTIDE SEQUENCE</scope>
    <source>
        <strain evidence="1">SPCSV-UNB-01</strain>
    </source>
</reference>
<proteinExistence type="predicted"/>
<organism evidence="1">
    <name type="scientific">Sweet potato chlorotic stunt virus</name>
    <dbReference type="NCBI Taxonomy" id="81931"/>
    <lineage>
        <taxon>Viruses</taxon>
        <taxon>Riboviria</taxon>
        <taxon>Orthornavirae</taxon>
        <taxon>Kitrinoviricota</taxon>
        <taxon>Alsuviricetes</taxon>
        <taxon>Martellivirales</taxon>
        <taxon>Closteroviridae</taxon>
        <taxon>Crinivirus</taxon>
        <taxon>Crinivirus ipomeae</taxon>
    </lineage>
</organism>
<protein>
    <submittedName>
        <fullName evidence="1">p5 protein</fullName>
    </submittedName>
</protein>
<accession>A0A410YDI7</accession>
<sequence length="53" mass="6114">MFLVVSSKTTSPYKESYDPPVPPHISLVALTIVWDESCSRKFLFDYSLWCTID</sequence>
<evidence type="ECO:0000313" key="1">
    <source>
        <dbReference type="EMBL" id="QAV52478.1"/>
    </source>
</evidence>
<name>A0A410YDI7_9CLOS</name>